<evidence type="ECO:0000256" key="5">
    <source>
        <dbReference type="ARBA" id="ARBA00022519"/>
    </source>
</evidence>
<accession>A0A0L7ME45</accession>
<evidence type="ECO:0000256" key="7">
    <source>
        <dbReference type="ARBA" id="ARBA00022989"/>
    </source>
</evidence>
<dbReference type="AlphaFoldDB" id="A0A0L7ME45"/>
<comment type="caution">
    <text evidence="13">The sequence shown here is derived from an EMBL/GenBank/DDBJ whole genome shotgun (WGS) entry which is preliminary data.</text>
</comment>
<evidence type="ECO:0000256" key="11">
    <source>
        <dbReference type="SAM" id="Phobius"/>
    </source>
</evidence>
<evidence type="ECO:0000313" key="14">
    <source>
        <dbReference type="Proteomes" id="UP000037442"/>
    </source>
</evidence>
<sequence>MLNQPLIRRHFSRGFTAIELMVTVAVLAVLAGIAAPSFNPIIERWRVRQVSEELQSTLYFARSEAVKRGGGVTILRNTSTDGCTISDTDTDAWNCGWLVFADKNSNGVQDSGDEILQQTPPPRRIKVKLTSINSSTGQDSGSLTKPVQVDRWGQLTSNSVSFFAFRLTPADSSNAEASASSLCVSGSGRIKRMNSSTVACT</sequence>
<evidence type="ECO:0000256" key="2">
    <source>
        <dbReference type="ARBA" id="ARBA00021549"/>
    </source>
</evidence>
<comment type="similarity">
    <text evidence="9">Belongs to the GSP H family.</text>
</comment>
<dbReference type="Proteomes" id="UP000037442">
    <property type="component" value="Unassembled WGS sequence"/>
</dbReference>
<keyword evidence="4" id="KW-0488">Methylation</keyword>
<evidence type="ECO:0000256" key="4">
    <source>
        <dbReference type="ARBA" id="ARBA00022481"/>
    </source>
</evidence>
<dbReference type="SUPFAM" id="SSF54523">
    <property type="entry name" value="Pili subunits"/>
    <property type="match status" value="1"/>
</dbReference>
<gene>
    <name evidence="13" type="ORF">GL58_11625</name>
</gene>
<keyword evidence="8 11" id="KW-0472">Membrane</keyword>
<dbReference type="InterPro" id="IPR012902">
    <property type="entry name" value="N_methyl_site"/>
</dbReference>
<feature type="domain" description="General secretion pathway GspH" evidence="12">
    <location>
        <begin position="52"/>
        <end position="188"/>
    </location>
</feature>
<dbReference type="Pfam" id="PF07963">
    <property type="entry name" value="N_methyl"/>
    <property type="match status" value="1"/>
</dbReference>
<dbReference type="GO" id="GO:0015627">
    <property type="term" value="C:type II protein secretion system complex"/>
    <property type="evidence" value="ECO:0007669"/>
    <property type="project" value="InterPro"/>
</dbReference>
<dbReference type="InterPro" id="IPR022346">
    <property type="entry name" value="T2SS_GspH"/>
</dbReference>
<name>A0A0L7ME45_COMTE</name>
<dbReference type="InterPro" id="IPR045584">
    <property type="entry name" value="Pilin-like"/>
</dbReference>
<dbReference type="GO" id="GO:0015628">
    <property type="term" value="P:protein secretion by the type II secretion system"/>
    <property type="evidence" value="ECO:0007669"/>
    <property type="project" value="InterPro"/>
</dbReference>
<evidence type="ECO:0000259" key="12">
    <source>
        <dbReference type="Pfam" id="PF12019"/>
    </source>
</evidence>
<evidence type="ECO:0000313" key="13">
    <source>
        <dbReference type="EMBL" id="KOC20141.1"/>
    </source>
</evidence>
<protein>
    <recommendedName>
        <fullName evidence="2">Type II secretion system protein H</fullName>
    </recommendedName>
    <alternativeName>
        <fullName evidence="10">General secretion pathway protein H</fullName>
    </alternativeName>
</protein>
<dbReference type="GO" id="GO:0005886">
    <property type="term" value="C:plasma membrane"/>
    <property type="evidence" value="ECO:0007669"/>
    <property type="project" value="UniProtKB-SubCell"/>
</dbReference>
<dbReference type="Gene3D" id="3.55.40.10">
    <property type="entry name" value="minor pseudopilin epsh domain"/>
    <property type="match status" value="1"/>
</dbReference>
<dbReference type="RefSeq" id="WP_053283584.1">
    <property type="nucleotide sequence ID" value="NZ_JNVD01000022.1"/>
</dbReference>
<dbReference type="Pfam" id="PF12019">
    <property type="entry name" value="GspH"/>
    <property type="match status" value="1"/>
</dbReference>
<evidence type="ECO:0000256" key="9">
    <source>
        <dbReference type="ARBA" id="ARBA00025772"/>
    </source>
</evidence>
<reference evidence="14" key="1">
    <citation type="submission" date="2014-06" db="EMBL/GenBank/DDBJ databases">
        <title>Draft genome sequence of C. testosteroni WDL7.</title>
        <authorList>
            <person name="Wu Y."/>
            <person name="Seshan H."/>
            <person name="Arumugam K."/>
        </authorList>
    </citation>
    <scope>NUCLEOTIDE SEQUENCE [LARGE SCALE GENOMIC DNA]</scope>
    <source>
        <strain evidence="14">WDL7</strain>
    </source>
</reference>
<dbReference type="NCBIfam" id="TIGR02532">
    <property type="entry name" value="IV_pilin_GFxxxE"/>
    <property type="match status" value="1"/>
</dbReference>
<keyword evidence="5" id="KW-0997">Cell inner membrane</keyword>
<keyword evidence="3" id="KW-1003">Cell membrane</keyword>
<proteinExistence type="inferred from homology"/>
<evidence type="ECO:0000256" key="6">
    <source>
        <dbReference type="ARBA" id="ARBA00022692"/>
    </source>
</evidence>
<evidence type="ECO:0000256" key="8">
    <source>
        <dbReference type="ARBA" id="ARBA00023136"/>
    </source>
</evidence>
<feature type="transmembrane region" description="Helical" evidence="11">
    <location>
        <begin position="20"/>
        <end position="38"/>
    </location>
</feature>
<evidence type="ECO:0000256" key="3">
    <source>
        <dbReference type="ARBA" id="ARBA00022475"/>
    </source>
</evidence>
<evidence type="ECO:0000256" key="10">
    <source>
        <dbReference type="ARBA" id="ARBA00030775"/>
    </source>
</evidence>
<comment type="subcellular location">
    <subcellularLocation>
        <location evidence="1">Cell inner membrane</location>
        <topology evidence="1">Single-pass membrane protein</topology>
    </subcellularLocation>
</comment>
<dbReference type="EMBL" id="JNVD01000022">
    <property type="protein sequence ID" value="KOC20141.1"/>
    <property type="molecule type" value="Genomic_DNA"/>
</dbReference>
<dbReference type="PATRIC" id="fig|285.49.peg.2402"/>
<organism evidence="13 14">
    <name type="scientific">Comamonas testosteroni</name>
    <name type="common">Pseudomonas testosteroni</name>
    <dbReference type="NCBI Taxonomy" id="285"/>
    <lineage>
        <taxon>Bacteria</taxon>
        <taxon>Pseudomonadati</taxon>
        <taxon>Pseudomonadota</taxon>
        <taxon>Betaproteobacteria</taxon>
        <taxon>Burkholderiales</taxon>
        <taxon>Comamonadaceae</taxon>
        <taxon>Comamonas</taxon>
    </lineage>
</organism>
<keyword evidence="7 11" id="KW-1133">Transmembrane helix</keyword>
<evidence type="ECO:0000256" key="1">
    <source>
        <dbReference type="ARBA" id="ARBA00004377"/>
    </source>
</evidence>
<keyword evidence="6 11" id="KW-0812">Transmembrane</keyword>